<evidence type="ECO:0000313" key="3">
    <source>
        <dbReference type="Proteomes" id="UP000033859"/>
    </source>
</evidence>
<keyword evidence="1" id="KW-0472">Membrane</keyword>
<dbReference type="EMBL" id="LCCE01000021">
    <property type="protein sequence ID" value="KKS26661.1"/>
    <property type="molecule type" value="Genomic_DNA"/>
</dbReference>
<protein>
    <submittedName>
        <fullName evidence="2">Uncharacterized protein</fullName>
    </submittedName>
</protein>
<feature type="transmembrane region" description="Helical" evidence="1">
    <location>
        <begin position="7"/>
        <end position="25"/>
    </location>
</feature>
<keyword evidence="1" id="KW-0812">Transmembrane</keyword>
<dbReference type="AlphaFoldDB" id="A0A0G0ZXB9"/>
<gene>
    <name evidence="2" type="ORF">UU84_C0021G0007</name>
</gene>
<dbReference type="Proteomes" id="UP000033859">
    <property type="component" value="Unassembled WGS sequence"/>
</dbReference>
<comment type="caution">
    <text evidence="2">The sequence shown here is derived from an EMBL/GenBank/DDBJ whole genome shotgun (WGS) entry which is preliminary data.</text>
</comment>
<reference evidence="2 3" key="1">
    <citation type="journal article" date="2015" name="Nature">
        <title>rRNA introns, odd ribosomes, and small enigmatic genomes across a large radiation of phyla.</title>
        <authorList>
            <person name="Brown C.T."/>
            <person name="Hug L.A."/>
            <person name="Thomas B.C."/>
            <person name="Sharon I."/>
            <person name="Castelle C.J."/>
            <person name="Singh A."/>
            <person name="Wilkins M.J."/>
            <person name="Williams K.H."/>
            <person name="Banfield J.F."/>
        </authorList>
    </citation>
    <scope>NUCLEOTIDE SEQUENCE [LARGE SCALE GENOMIC DNA]</scope>
</reference>
<proteinExistence type="predicted"/>
<evidence type="ECO:0000313" key="2">
    <source>
        <dbReference type="EMBL" id="KKS26661.1"/>
    </source>
</evidence>
<keyword evidence="1" id="KW-1133">Transmembrane helix</keyword>
<sequence>MKTLNKTWILILIAVVVLALVWVAWQYGFFNQLVTKEEALISDNDTTVEIDNDLNAVDIGSPDEDLKQLDSDLNQL</sequence>
<accession>A0A0G0ZXB9</accession>
<evidence type="ECO:0000256" key="1">
    <source>
        <dbReference type="SAM" id="Phobius"/>
    </source>
</evidence>
<organism evidence="2 3">
    <name type="scientific">Candidatus Yanofskybacteria bacterium GW2011_GWC2_41_9</name>
    <dbReference type="NCBI Taxonomy" id="1619029"/>
    <lineage>
        <taxon>Bacteria</taxon>
        <taxon>Candidatus Yanofskyibacteriota</taxon>
    </lineage>
</organism>
<name>A0A0G0ZXB9_9BACT</name>